<dbReference type="eggNOG" id="COG2208">
    <property type="taxonomic scope" value="Bacteria"/>
</dbReference>
<sequence length="687" mass="78969">MFKLPNLNIGKINLLVAIMTWLALLFVDITRLFGNLNQMESGIAPEISYILEILFFIVIYLFSNYSIQKSEKNNFIDLIWRGAATGLVATSISIIISIFYYLLGESRLATDPLLRNVFYHIDFAFVTLFLVSCTLLWKHLILYQRTKRVVQQWQAFEVGLLISMFFVFFNRNTLDYSFLFGLAVLVIFGASLAINLKWIPYLTFKEKWKSILFLVLIQFSAAYLFIQVLSYSEGNSVYLNLTDNLFILSLFAFVFIYAIFSFLVTLFNLPTSSVFEQKLIEAINFQRLSQSIKPGQNEIQVLDILMDSCMSAAYVDAAWLELKESNEKRTVIHQRYLENSEQSSLQKLIESSKPFSEFNWDQKLQDNKTYTGKINDLKYKSVMMIPLIVNKKTIGRIFLLKEVKDGFNKEMINIISTFVGQACISVENHRLLNEALKNERYKEELLIAQRVQRSLLPSELHHDESFEIRGFSEAADEVGGDYFETQILGENEFAVIIGDVSGKGTSAAFNMSQMKGIFHSLVQLNPSPREFLIKANIALSHCLEKNHFITTSYFIINTKKKIIRYARAGHCPTLFFDSEKNASEYLSVDGMGLGILRNHLFEKYVHEKEVNYRPNDILVLFTDGIVEAKNESGEEFGYERLKNVLTANNEQSASEIQQKLIDQVYEFIGSNTLPDDDYSLLVIKFNS</sequence>
<dbReference type="Proteomes" id="UP000006050">
    <property type="component" value="Chromosome"/>
</dbReference>
<feature type="transmembrane region" description="Helical" evidence="2">
    <location>
        <begin position="123"/>
        <end position="141"/>
    </location>
</feature>
<dbReference type="SUPFAM" id="SSF81606">
    <property type="entry name" value="PP2C-like"/>
    <property type="match status" value="1"/>
</dbReference>
<dbReference type="GO" id="GO:0016791">
    <property type="term" value="F:phosphatase activity"/>
    <property type="evidence" value="ECO:0007669"/>
    <property type="project" value="TreeGrafter"/>
</dbReference>
<reference evidence="5" key="1">
    <citation type="submission" date="2012-06" db="EMBL/GenBank/DDBJ databases">
        <title>The complete genome of Belliella baltica DSM 15883.</title>
        <authorList>
            <person name="Lucas S."/>
            <person name="Copeland A."/>
            <person name="Lapidus A."/>
            <person name="Goodwin L."/>
            <person name="Pitluck S."/>
            <person name="Peters L."/>
            <person name="Mikhailova N."/>
            <person name="Davenport K."/>
            <person name="Kyrpides N."/>
            <person name="Mavromatis K."/>
            <person name="Pagani I."/>
            <person name="Ivanova N."/>
            <person name="Ovchinnikova G."/>
            <person name="Zeytun A."/>
            <person name="Detter J.C."/>
            <person name="Han C."/>
            <person name="Land M."/>
            <person name="Hauser L."/>
            <person name="Markowitz V."/>
            <person name="Cheng J.-F."/>
            <person name="Hugenholtz P."/>
            <person name="Woyke T."/>
            <person name="Wu D."/>
            <person name="Tindall B."/>
            <person name="Pomrenke H."/>
            <person name="Brambilla E."/>
            <person name="Klenk H.-P."/>
            <person name="Eisen J.A."/>
        </authorList>
    </citation>
    <scope>NUCLEOTIDE SEQUENCE [LARGE SCALE GENOMIC DNA]</scope>
    <source>
        <strain evidence="5">DSM 15883 / CIP 108006 / LMG 21964 / BA134</strain>
    </source>
</reference>
<feature type="transmembrane region" description="Helical" evidence="2">
    <location>
        <begin position="12"/>
        <end position="29"/>
    </location>
</feature>
<keyword evidence="1" id="KW-0378">Hydrolase</keyword>
<keyword evidence="5" id="KW-1185">Reference proteome</keyword>
<dbReference type="STRING" id="866536.Belba_0676"/>
<dbReference type="PANTHER" id="PTHR43156:SF2">
    <property type="entry name" value="STAGE II SPORULATION PROTEIN E"/>
    <property type="match status" value="1"/>
</dbReference>
<dbReference type="EMBL" id="CP003281">
    <property type="protein sequence ID" value="AFL83331.1"/>
    <property type="molecule type" value="Genomic_DNA"/>
</dbReference>
<keyword evidence="2" id="KW-0812">Transmembrane</keyword>
<dbReference type="PANTHER" id="PTHR43156">
    <property type="entry name" value="STAGE II SPORULATION PROTEIN E-RELATED"/>
    <property type="match status" value="1"/>
</dbReference>
<evidence type="ECO:0000256" key="1">
    <source>
        <dbReference type="ARBA" id="ARBA00022801"/>
    </source>
</evidence>
<protein>
    <submittedName>
        <fullName evidence="4">Serine phosphatase RsbU, regulator of sigma subunit</fullName>
    </submittedName>
</protein>
<organism evidence="4 5">
    <name type="scientific">Belliella baltica (strain DSM 15883 / CIP 108006 / LMG 21964 / BA134)</name>
    <dbReference type="NCBI Taxonomy" id="866536"/>
    <lineage>
        <taxon>Bacteria</taxon>
        <taxon>Pseudomonadati</taxon>
        <taxon>Bacteroidota</taxon>
        <taxon>Cytophagia</taxon>
        <taxon>Cytophagales</taxon>
        <taxon>Cyclobacteriaceae</taxon>
        <taxon>Belliella</taxon>
    </lineage>
</organism>
<dbReference type="KEGG" id="bbd:Belba_0676"/>
<evidence type="ECO:0000259" key="3">
    <source>
        <dbReference type="SMART" id="SM00331"/>
    </source>
</evidence>
<proteinExistence type="predicted"/>
<keyword evidence="2" id="KW-1133">Transmembrane helix</keyword>
<gene>
    <name evidence="4" type="ordered locus">Belba_0676</name>
</gene>
<feature type="transmembrane region" description="Helical" evidence="2">
    <location>
        <begin position="176"/>
        <end position="196"/>
    </location>
</feature>
<dbReference type="SMART" id="SM00331">
    <property type="entry name" value="PP2C_SIG"/>
    <property type="match status" value="1"/>
</dbReference>
<feature type="transmembrane region" description="Helical" evidence="2">
    <location>
        <begin position="246"/>
        <end position="269"/>
    </location>
</feature>
<dbReference type="Gene3D" id="3.30.450.40">
    <property type="match status" value="1"/>
</dbReference>
<dbReference type="InterPro" id="IPR001932">
    <property type="entry name" value="PPM-type_phosphatase-like_dom"/>
</dbReference>
<feature type="transmembrane region" description="Helical" evidence="2">
    <location>
        <begin position="208"/>
        <end position="226"/>
    </location>
</feature>
<dbReference type="InterPro" id="IPR029016">
    <property type="entry name" value="GAF-like_dom_sf"/>
</dbReference>
<name>I3Z263_BELBD</name>
<evidence type="ECO:0000313" key="5">
    <source>
        <dbReference type="Proteomes" id="UP000006050"/>
    </source>
</evidence>
<dbReference type="SUPFAM" id="SSF55781">
    <property type="entry name" value="GAF domain-like"/>
    <property type="match status" value="1"/>
</dbReference>
<dbReference type="InterPro" id="IPR052016">
    <property type="entry name" value="Bact_Sigma-Reg"/>
</dbReference>
<feature type="transmembrane region" description="Helical" evidence="2">
    <location>
        <begin position="79"/>
        <end position="103"/>
    </location>
</feature>
<evidence type="ECO:0000256" key="2">
    <source>
        <dbReference type="SAM" id="Phobius"/>
    </source>
</evidence>
<feature type="domain" description="PPM-type phosphatase" evidence="3">
    <location>
        <begin position="463"/>
        <end position="685"/>
    </location>
</feature>
<feature type="transmembrane region" description="Helical" evidence="2">
    <location>
        <begin position="49"/>
        <end position="67"/>
    </location>
</feature>
<keyword evidence="2" id="KW-0472">Membrane</keyword>
<dbReference type="PATRIC" id="fig|866536.3.peg.698"/>
<dbReference type="Pfam" id="PF07228">
    <property type="entry name" value="SpoIIE"/>
    <property type="match status" value="1"/>
</dbReference>
<dbReference type="RefSeq" id="WP_014771340.1">
    <property type="nucleotide sequence ID" value="NC_018010.1"/>
</dbReference>
<dbReference type="OrthoDB" id="9763484at2"/>
<dbReference type="InterPro" id="IPR036457">
    <property type="entry name" value="PPM-type-like_dom_sf"/>
</dbReference>
<dbReference type="Gene3D" id="3.60.40.10">
    <property type="entry name" value="PPM-type phosphatase domain"/>
    <property type="match status" value="1"/>
</dbReference>
<dbReference type="HOGENOM" id="CLU_000445_43_6_10"/>
<accession>I3Z263</accession>
<evidence type="ECO:0000313" key="4">
    <source>
        <dbReference type="EMBL" id="AFL83331.1"/>
    </source>
</evidence>
<dbReference type="AlphaFoldDB" id="I3Z263"/>